<dbReference type="HAMAP" id="MF_00050">
    <property type="entry name" value="EF_Ts"/>
    <property type="match status" value="1"/>
</dbReference>
<evidence type="ECO:0000256" key="4">
    <source>
        <dbReference type="ARBA" id="ARBA00022917"/>
    </source>
</evidence>
<keyword evidence="3 5" id="KW-0251">Elongation factor</keyword>
<dbReference type="GO" id="GO:0003746">
    <property type="term" value="F:translation elongation factor activity"/>
    <property type="evidence" value="ECO:0007669"/>
    <property type="project" value="UniProtKB-UniRule"/>
</dbReference>
<dbReference type="InterPro" id="IPR009060">
    <property type="entry name" value="UBA-like_sf"/>
</dbReference>
<dbReference type="SUPFAM" id="SSF54713">
    <property type="entry name" value="Elongation factor Ts (EF-Ts), dimerisation domain"/>
    <property type="match status" value="1"/>
</dbReference>
<keyword evidence="4 5" id="KW-0648">Protein biosynthesis</keyword>
<comment type="caution">
    <text evidence="7">The sequence shown here is derived from an EMBL/GenBank/DDBJ whole genome shotgun (WGS) entry which is preliminary data.</text>
</comment>
<evidence type="ECO:0000313" key="7">
    <source>
        <dbReference type="EMBL" id="OGI86279.1"/>
    </source>
</evidence>
<dbReference type="EMBL" id="MFUY01000010">
    <property type="protein sequence ID" value="OGI86279.1"/>
    <property type="molecule type" value="Genomic_DNA"/>
</dbReference>
<dbReference type="InterPro" id="IPR036402">
    <property type="entry name" value="EF-Ts_dimer_sf"/>
</dbReference>
<feature type="domain" description="Translation elongation factor EFTs/EF1B dimerisation" evidence="6">
    <location>
        <begin position="74"/>
        <end position="152"/>
    </location>
</feature>
<dbReference type="Gene3D" id="3.30.479.20">
    <property type="entry name" value="Elongation factor Ts, dimerisation domain"/>
    <property type="match status" value="1"/>
</dbReference>
<sequence length="155" mass="17168">MPTKITTELIKELRDATGISVMQCKHALIEAKGDMKKALAILKKTSSNIALKKVDRLLGSGYIHAYVHGEGKIGAMVELLCETDFVAKNEVFKVLAKEIAMQIAATDPKDIQALLQEPFIKNGEINIISLVEEAIQKTGERIEIGRYARFELSKK</sequence>
<evidence type="ECO:0000256" key="3">
    <source>
        <dbReference type="ARBA" id="ARBA00022768"/>
    </source>
</evidence>
<dbReference type="PANTHER" id="PTHR11741">
    <property type="entry name" value="ELONGATION FACTOR TS"/>
    <property type="match status" value="1"/>
</dbReference>
<comment type="function">
    <text evidence="5">Associates with the EF-Tu.GDP complex and induces the exchange of GDP to GTP. It remains bound to the aminoacyl-tRNA.EF-Tu.GTP complex up to the GTP hydrolysis stage on the ribosome.</text>
</comment>
<dbReference type="NCBIfam" id="TIGR00116">
    <property type="entry name" value="tsf"/>
    <property type="match status" value="1"/>
</dbReference>
<proteinExistence type="inferred from homology"/>
<organism evidence="7 8">
    <name type="scientific">Candidatus Nomurabacteria bacterium RIFCSPLOWO2_01_FULL_41_12</name>
    <dbReference type="NCBI Taxonomy" id="1801774"/>
    <lineage>
        <taxon>Bacteria</taxon>
        <taxon>Candidatus Nomuraibacteriota</taxon>
    </lineage>
</organism>
<feature type="region of interest" description="Involved in Mg(2+) ion dislocation from EF-Tu" evidence="5">
    <location>
        <begin position="83"/>
        <end position="86"/>
    </location>
</feature>
<dbReference type="PANTHER" id="PTHR11741:SF0">
    <property type="entry name" value="ELONGATION FACTOR TS, MITOCHONDRIAL"/>
    <property type="match status" value="1"/>
</dbReference>
<dbReference type="Proteomes" id="UP000176187">
    <property type="component" value="Unassembled WGS sequence"/>
</dbReference>
<evidence type="ECO:0000256" key="5">
    <source>
        <dbReference type="HAMAP-Rule" id="MF_00050"/>
    </source>
</evidence>
<dbReference type="Pfam" id="PF00889">
    <property type="entry name" value="EF_TS"/>
    <property type="match status" value="1"/>
</dbReference>
<dbReference type="Gene3D" id="1.10.8.10">
    <property type="entry name" value="DNA helicase RuvA subunit, C-terminal domain"/>
    <property type="match status" value="1"/>
</dbReference>
<accession>A0A1F6WWM3</accession>
<gene>
    <name evidence="5" type="primary">tsf</name>
    <name evidence="7" type="ORF">A3A05_00335</name>
</gene>
<evidence type="ECO:0000256" key="1">
    <source>
        <dbReference type="ARBA" id="ARBA00005532"/>
    </source>
</evidence>
<evidence type="ECO:0000313" key="8">
    <source>
        <dbReference type="Proteomes" id="UP000176187"/>
    </source>
</evidence>
<dbReference type="SUPFAM" id="SSF46934">
    <property type="entry name" value="UBA-like"/>
    <property type="match status" value="1"/>
</dbReference>
<comment type="similarity">
    <text evidence="1 5">Belongs to the EF-Ts family.</text>
</comment>
<evidence type="ECO:0000259" key="6">
    <source>
        <dbReference type="Pfam" id="PF00889"/>
    </source>
</evidence>
<reference evidence="7 8" key="1">
    <citation type="journal article" date="2016" name="Nat. Commun.">
        <title>Thousands of microbial genomes shed light on interconnected biogeochemical processes in an aquifer system.</title>
        <authorList>
            <person name="Anantharaman K."/>
            <person name="Brown C.T."/>
            <person name="Hug L.A."/>
            <person name="Sharon I."/>
            <person name="Castelle C.J."/>
            <person name="Probst A.J."/>
            <person name="Thomas B.C."/>
            <person name="Singh A."/>
            <person name="Wilkins M.J."/>
            <person name="Karaoz U."/>
            <person name="Brodie E.L."/>
            <person name="Williams K.H."/>
            <person name="Hubbard S.S."/>
            <person name="Banfield J.F."/>
        </authorList>
    </citation>
    <scope>NUCLEOTIDE SEQUENCE [LARGE SCALE GENOMIC DNA]</scope>
</reference>
<name>A0A1F6WWM3_9BACT</name>
<protein>
    <recommendedName>
        <fullName evidence="2 5">Elongation factor Ts</fullName>
        <shortName evidence="5">EF-Ts</shortName>
    </recommendedName>
</protein>
<dbReference type="STRING" id="1801774.A3A05_00335"/>
<dbReference type="GO" id="GO:0005737">
    <property type="term" value="C:cytoplasm"/>
    <property type="evidence" value="ECO:0007669"/>
    <property type="project" value="UniProtKB-SubCell"/>
</dbReference>
<comment type="subcellular location">
    <subcellularLocation>
        <location evidence="5">Cytoplasm</location>
    </subcellularLocation>
</comment>
<evidence type="ECO:0000256" key="2">
    <source>
        <dbReference type="ARBA" id="ARBA00016956"/>
    </source>
</evidence>
<dbReference type="FunFam" id="1.10.8.10:FF:000001">
    <property type="entry name" value="Elongation factor Ts"/>
    <property type="match status" value="1"/>
</dbReference>
<keyword evidence="5" id="KW-0963">Cytoplasm</keyword>
<dbReference type="InterPro" id="IPR001816">
    <property type="entry name" value="Transl_elong_EFTs/EF1B"/>
</dbReference>
<dbReference type="InterPro" id="IPR014039">
    <property type="entry name" value="Transl_elong_EFTs/EF1B_dimer"/>
</dbReference>
<dbReference type="AlphaFoldDB" id="A0A1F6WWM3"/>